<evidence type="ECO:0000313" key="3">
    <source>
        <dbReference type="Proteomes" id="UP000034112"/>
    </source>
</evidence>
<sequence length="273" mass="30723">MADDTQNNDHLILDEESAPRTGTNTYSRSCLQASRASDISSLQDTMDLDDPVAIAPKSRRRETAGAKKAIEITEDQEDDSQEQLVMNLLDMVADATPDELVTRQDKMTSTLLRLKELQDQQPPKVSFNPSIANSRRERLEGTLIYLTSELSAIPASNWASYKKKLINLCESEQIINMEFPRRLLKVTEIIYLPEELEAIPREEFGRMQSVARVCATAAQAMGPDGENTDGLAEKWISAKVQDLEFLKKMFGSMRNTFKASGLENSMMPWERQG</sequence>
<reference evidence="3" key="1">
    <citation type="journal article" date="2015" name="Genome Announc.">
        <title>Draft whole-genome sequence of the biocontrol agent Trichoderma harzianum T6776.</title>
        <authorList>
            <person name="Baroncelli R."/>
            <person name="Piaggeschi G."/>
            <person name="Fiorini L."/>
            <person name="Bertolini E."/>
            <person name="Zapparata A."/>
            <person name="Pe M.E."/>
            <person name="Sarrocco S."/>
            <person name="Vannacci G."/>
        </authorList>
    </citation>
    <scope>NUCLEOTIDE SEQUENCE [LARGE SCALE GENOMIC DNA]</scope>
    <source>
        <strain evidence="3">T6776</strain>
    </source>
</reference>
<proteinExistence type="predicted"/>
<dbReference type="Proteomes" id="UP000034112">
    <property type="component" value="Unassembled WGS sequence"/>
</dbReference>
<name>A0A0G0A6B9_TRIHA</name>
<protein>
    <submittedName>
        <fullName evidence="2">Uncharacterized protein</fullName>
    </submittedName>
</protein>
<dbReference type="EMBL" id="JOKZ01000237">
    <property type="protein sequence ID" value="KKP00679.1"/>
    <property type="molecule type" value="Genomic_DNA"/>
</dbReference>
<dbReference type="AlphaFoldDB" id="A0A0G0A6B9"/>
<gene>
    <name evidence="2" type="ORF">THAR02_07213</name>
</gene>
<organism evidence="2 3">
    <name type="scientific">Trichoderma harzianum</name>
    <name type="common">Hypocrea lixii</name>
    <dbReference type="NCBI Taxonomy" id="5544"/>
    <lineage>
        <taxon>Eukaryota</taxon>
        <taxon>Fungi</taxon>
        <taxon>Dikarya</taxon>
        <taxon>Ascomycota</taxon>
        <taxon>Pezizomycotina</taxon>
        <taxon>Sordariomycetes</taxon>
        <taxon>Hypocreomycetidae</taxon>
        <taxon>Hypocreales</taxon>
        <taxon>Hypocreaceae</taxon>
        <taxon>Trichoderma</taxon>
    </lineage>
</organism>
<feature type="region of interest" description="Disordered" evidence="1">
    <location>
        <begin position="55"/>
        <end position="79"/>
    </location>
</feature>
<evidence type="ECO:0000256" key="1">
    <source>
        <dbReference type="SAM" id="MobiDB-lite"/>
    </source>
</evidence>
<evidence type="ECO:0000313" key="2">
    <source>
        <dbReference type="EMBL" id="KKP00679.1"/>
    </source>
</evidence>
<feature type="compositionally biased region" description="Basic and acidic residues" evidence="1">
    <location>
        <begin position="61"/>
        <end position="71"/>
    </location>
</feature>
<comment type="caution">
    <text evidence="2">The sequence shown here is derived from an EMBL/GenBank/DDBJ whole genome shotgun (WGS) entry which is preliminary data.</text>
</comment>
<accession>A0A0G0A6B9</accession>
<dbReference type="OrthoDB" id="4868006at2759"/>
<feature type="compositionally biased region" description="Polar residues" evidence="1">
    <location>
        <begin position="20"/>
        <end position="29"/>
    </location>
</feature>
<feature type="region of interest" description="Disordered" evidence="1">
    <location>
        <begin position="1"/>
        <end position="29"/>
    </location>
</feature>
<dbReference type="OMA" id="EKWISAK"/>